<proteinExistence type="predicted"/>
<accession>A0ABN3CQY5</accession>
<sequence>MSPLIRKIDSVAVPVPDLDAGLRFYRDRLGHELLWRNDELRQAGLALPESDAEIVLSTGGDLAPAWLVTSADEAAAEVVAAGGRVVAEAADIPVGRLAVVADPFGNVLVLLDLSKGRYTTDAGGSVTGVAGPGEA</sequence>
<dbReference type="InterPro" id="IPR037523">
    <property type="entry name" value="VOC_core"/>
</dbReference>
<reference evidence="2 3" key="1">
    <citation type="journal article" date="2019" name="Int. J. Syst. Evol. Microbiol.">
        <title>The Global Catalogue of Microorganisms (GCM) 10K type strain sequencing project: providing services to taxonomists for standard genome sequencing and annotation.</title>
        <authorList>
            <consortium name="The Broad Institute Genomics Platform"/>
            <consortium name="The Broad Institute Genome Sequencing Center for Infectious Disease"/>
            <person name="Wu L."/>
            <person name="Ma J."/>
        </authorList>
    </citation>
    <scope>NUCLEOTIDE SEQUENCE [LARGE SCALE GENOMIC DNA]</scope>
    <source>
        <strain evidence="2 3">JCM 16114</strain>
    </source>
</reference>
<gene>
    <name evidence="2" type="ORF">GCM10009850_070710</name>
</gene>
<dbReference type="CDD" id="cd06587">
    <property type="entry name" value="VOC"/>
    <property type="match status" value="1"/>
</dbReference>
<dbReference type="InterPro" id="IPR004360">
    <property type="entry name" value="Glyas_Fos-R_dOase_dom"/>
</dbReference>
<dbReference type="RefSeq" id="WP_344484503.1">
    <property type="nucleotide sequence ID" value="NZ_BAAAQX010000021.1"/>
</dbReference>
<evidence type="ECO:0000259" key="1">
    <source>
        <dbReference type="PROSITE" id="PS51819"/>
    </source>
</evidence>
<evidence type="ECO:0000313" key="2">
    <source>
        <dbReference type="EMBL" id="GAA2211611.1"/>
    </source>
</evidence>
<dbReference type="Proteomes" id="UP001499843">
    <property type="component" value="Unassembled WGS sequence"/>
</dbReference>
<dbReference type="PROSITE" id="PS51819">
    <property type="entry name" value="VOC"/>
    <property type="match status" value="1"/>
</dbReference>
<dbReference type="Pfam" id="PF00903">
    <property type="entry name" value="Glyoxalase"/>
    <property type="match status" value="1"/>
</dbReference>
<feature type="domain" description="VOC" evidence="1">
    <location>
        <begin position="7"/>
        <end position="113"/>
    </location>
</feature>
<organism evidence="2 3">
    <name type="scientific">Nonomuraea monospora</name>
    <dbReference type="NCBI Taxonomy" id="568818"/>
    <lineage>
        <taxon>Bacteria</taxon>
        <taxon>Bacillati</taxon>
        <taxon>Actinomycetota</taxon>
        <taxon>Actinomycetes</taxon>
        <taxon>Streptosporangiales</taxon>
        <taxon>Streptosporangiaceae</taxon>
        <taxon>Nonomuraea</taxon>
    </lineage>
</organism>
<evidence type="ECO:0000313" key="3">
    <source>
        <dbReference type="Proteomes" id="UP001499843"/>
    </source>
</evidence>
<dbReference type="SUPFAM" id="SSF54593">
    <property type="entry name" value="Glyoxalase/Bleomycin resistance protein/Dihydroxybiphenyl dioxygenase"/>
    <property type="match status" value="1"/>
</dbReference>
<dbReference type="EMBL" id="BAAAQX010000021">
    <property type="protein sequence ID" value="GAA2211611.1"/>
    <property type="molecule type" value="Genomic_DNA"/>
</dbReference>
<name>A0ABN3CQY5_9ACTN</name>
<dbReference type="InterPro" id="IPR029068">
    <property type="entry name" value="Glyas_Bleomycin-R_OHBP_Dase"/>
</dbReference>
<comment type="caution">
    <text evidence="2">The sequence shown here is derived from an EMBL/GenBank/DDBJ whole genome shotgun (WGS) entry which is preliminary data.</text>
</comment>
<keyword evidence="3" id="KW-1185">Reference proteome</keyword>
<protein>
    <recommendedName>
        <fullName evidence="1">VOC domain-containing protein</fullName>
    </recommendedName>
</protein>
<dbReference type="Gene3D" id="3.10.180.10">
    <property type="entry name" value="2,3-Dihydroxybiphenyl 1,2-Dioxygenase, domain 1"/>
    <property type="match status" value="1"/>
</dbReference>